<sequence>MTFRCVSSPVAVALRCGGAGWLCPVQQLPGVAAQGTPAPTNKGEIRAEALSLWVASPRHSFQPPETKASRTPSPERHGTLDA</sequence>
<name>A0A1Y5Y5E4_KIBAR</name>
<accession>A0A1Y5Y5E4</accession>
<dbReference type="Proteomes" id="UP000192674">
    <property type="component" value="Unassembled WGS sequence"/>
</dbReference>
<proteinExistence type="predicted"/>
<dbReference type="AlphaFoldDB" id="A0A1Y5Y5E4"/>
<protein>
    <submittedName>
        <fullName evidence="2">Uncharacterized protein</fullName>
    </submittedName>
</protein>
<evidence type="ECO:0000313" key="2">
    <source>
        <dbReference type="EMBL" id="SMD24504.1"/>
    </source>
</evidence>
<gene>
    <name evidence="2" type="ORF">SAMN05661093_08599</name>
</gene>
<feature type="region of interest" description="Disordered" evidence="1">
    <location>
        <begin position="57"/>
        <end position="82"/>
    </location>
</feature>
<feature type="compositionally biased region" description="Basic and acidic residues" evidence="1">
    <location>
        <begin position="73"/>
        <end position="82"/>
    </location>
</feature>
<evidence type="ECO:0000256" key="1">
    <source>
        <dbReference type="SAM" id="MobiDB-lite"/>
    </source>
</evidence>
<organism evidence="2 3">
    <name type="scientific">Kibdelosporangium aridum</name>
    <dbReference type="NCBI Taxonomy" id="2030"/>
    <lineage>
        <taxon>Bacteria</taxon>
        <taxon>Bacillati</taxon>
        <taxon>Actinomycetota</taxon>
        <taxon>Actinomycetes</taxon>
        <taxon>Pseudonocardiales</taxon>
        <taxon>Pseudonocardiaceae</taxon>
        <taxon>Kibdelosporangium</taxon>
    </lineage>
</organism>
<reference evidence="2 3" key="1">
    <citation type="submission" date="2017-04" db="EMBL/GenBank/DDBJ databases">
        <authorList>
            <person name="Afonso C.L."/>
            <person name="Miller P.J."/>
            <person name="Scott M.A."/>
            <person name="Spackman E."/>
            <person name="Goraichik I."/>
            <person name="Dimitrov K.M."/>
            <person name="Suarez D.L."/>
            <person name="Swayne D.E."/>
        </authorList>
    </citation>
    <scope>NUCLEOTIDE SEQUENCE [LARGE SCALE GENOMIC DNA]</scope>
    <source>
        <strain evidence="2 3">DSM 43828</strain>
    </source>
</reference>
<dbReference type="EMBL" id="FWXV01000010">
    <property type="protein sequence ID" value="SMD24504.1"/>
    <property type="molecule type" value="Genomic_DNA"/>
</dbReference>
<evidence type="ECO:0000313" key="3">
    <source>
        <dbReference type="Proteomes" id="UP000192674"/>
    </source>
</evidence>
<keyword evidence="3" id="KW-1185">Reference proteome</keyword>